<gene>
    <name evidence="1" type="ORF">KK083_13440</name>
</gene>
<dbReference type="Proteomes" id="UP001319200">
    <property type="component" value="Unassembled WGS sequence"/>
</dbReference>
<keyword evidence="2" id="KW-1185">Reference proteome</keyword>
<accession>A0AAP2DKA4</accession>
<sequence>MKKYSFIGMAVLFAGCELVVDVDVPVEPPVLTLNAFMIQDSIWSAKLSLSRHILDEADHQPVTDGLVVMYQGDHAVDTLVGDGNGLYTGDNTPVPGEAYEIRATSATYGVVRGTSYIPLPVEIGSVEVDLPDGPGPGGSFVDKFFIKLRMKDRAGEENFYQIAAFVEKRWRDGRTGETQITRRMLLMSSKDPSIDNENVGSSEGIFFKDLLFDGREITLSLESEYWQIQSGPARVFFFLRTISEDFYRYKTTALLQNETSGNPFAQPAGVYNNIENGFGIFGGFSQSFFVYEKK</sequence>
<evidence type="ECO:0000313" key="1">
    <source>
        <dbReference type="EMBL" id="MBT1697890.1"/>
    </source>
</evidence>
<name>A0AAP2DKA4_9BACT</name>
<dbReference type="EMBL" id="JAHESF010000012">
    <property type="protein sequence ID" value="MBT1697890.1"/>
    <property type="molecule type" value="Genomic_DNA"/>
</dbReference>
<dbReference type="PROSITE" id="PS51257">
    <property type="entry name" value="PROKAR_LIPOPROTEIN"/>
    <property type="match status" value="1"/>
</dbReference>
<comment type="caution">
    <text evidence="1">The sequence shown here is derived from an EMBL/GenBank/DDBJ whole genome shotgun (WGS) entry which is preliminary data.</text>
</comment>
<dbReference type="AlphaFoldDB" id="A0AAP2DKA4"/>
<reference evidence="1 2" key="1">
    <citation type="submission" date="2021-05" db="EMBL/GenBank/DDBJ databases">
        <title>A Polyphasic approach of four new species of the genus Ohtaekwangia: Ohtaekwangia histidinii sp. nov., Ohtaekwangia cretensis sp. nov., Ohtaekwangia indiensis sp. nov., Ohtaekwangia reichenbachii sp. nov. from diverse environment.</title>
        <authorList>
            <person name="Octaviana S."/>
        </authorList>
    </citation>
    <scope>NUCLEOTIDE SEQUENCE [LARGE SCALE GENOMIC DNA]</scope>
    <source>
        <strain evidence="1 2">PWU4</strain>
    </source>
</reference>
<dbReference type="Pfam" id="PF14054">
    <property type="entry name" value="DUF4249"/>
    <property type="match status" value="1"/>
</dbReference>
<dbReference type="RefSeq" id="WP_254163764.1">
    <property type="nucleotide sequence ID" value="NZ_JAHESF010000012.1"/>
</dbReference>
<evidence type="ECO:0000313" key="2">
    <source>
        <dbReference type="Proteomes" id="UP001319200"/>
    </source>
</evidence>
<protein>
    <submittedName>
        <fullName evidence="1">DUF4249 family protein</fullName>
    </submittedName>
</protein>
<dbReference type="InterPro" id="IPR025345">
    <property type="entry name" value="DUF4249"/>
</dbReference>
<organism evidence="1 2">
    <name type="scientific">Chryseosolibacter histidini</name>
    <dbReference type="NCBI Taxonomy" id="2782349"/>
    <lineage>
        <taxon>Bacteria</taxon>
        <taxon>Pseudomonadati</taxon>
        <taxon>Bacteroidota</taxon>
        <taxon>Cytophagia</taxon>
        <taxon>Cytophagales</taxon>
        <taxon>Chryseotaleaceae</taxon>
        <taxon>Chryseosolibacter</taxon>
    </lineage>
</organism>
<proteinExistence type="predicted"/>